<dbReference type="AlphaFoldDB" id="A0A0E0FRK3"/>
<reference evidence="2" key="2">
    <citation type="submission" date="2018-04" db="EMBL/GenBank/DDBJ databases">
        <title>OnivRS2 (Oryza nivara Reference Sequence Version 2).</title>
        <authorList>
            <person name="Zhang J."/>
            <person name="Kudrna D."/>
            <person name="Lee S."/>
            <person name="Talag J."/>
            <person name="Rajasekar S."/>
            <person name="Welchert J."/>
            <person name="Hsing Y.-I."/>
            <person name="Wing R.A."/>
        </authorList>
    </citation>
    <scope>NUCLEOTIDE SEQUENCE [LARGE SCALE GENOMIC DNA]</scope>
</reference>
<evidence type="ECO:0000313" key="2">
    <source>
        <dbReference type="EnsemblPlants" id="ONIVA01G31220.1"/>
    </source>
</evidence>
<name>A0A0E0FRK3_ORYNI</name>
<sequence>MAAGDELPTWHGCGRRRMQPPTTSSGAWLWTAEDAASGDELWCGRRRRAPTWCSAWGQWRTWPPATSLAWRMAAEDATASNKPGVGRGSEGRGYRRRAPTWGVDDEGHGCRRRPLT</sequence>
<feature type="region of interest" description="Disordered" evidence="1">
    <location>
        <begin position="76"/>
        <end position="116"/>
    </location>
</feature>
<reference evidence="2" key="1">
    <citation type="submission" date="2015-04" db="UniProtKB">
        <authorList>
            <consortium name="EnsemblPlants"/>
        </authorList>
    </citation>
    <scope>IDENTIFICATION</scope>
    <source>
        <strain evidence="2">SL10</strain>
    </source>
</reference>
<evidence type="ECO:0000313" key="3">
    <source>
        <dbReference type="Proteomes" id="UP000006591"/>
    </source>
</evidence>
<accession>A0A0E0FRK3</accession>
<evidence type="ECO:0000256" key="1">
    <source>
        <dbReference type="SAM" id="MobiDB-lite"/>
    </source>
</evidence>
<dbReference type="Gramene" id="ONIVA01G31220.1">
    <property type="protein sequence ID" value="ONIVA01G31220.1"/>
    <property type="gene ID" value="ONIVA01G31220"/>
</dbReference>
<dbReference type="Proteomes" id="UP000006591">
    <property type="component" value="Chromosome 1"/>
</dbReference>
<feature type="region of interest" description="Disordered" evidence="1">
    <location>
        <begin position="1"/>
        <end position="26"/>
    </location>
</feature>
<protein>
    <submittedName>
        <fullName evidence="2">Uncharacterized protein</fullName>
    </submittedName>
</protein>
<keyword evidence="3" id="KW-1185">Reference proteome</keyword>
<dbReference type="STRING" id="4536.A0A0E0FRK3"/>
<dbReference type="HOGENOM" id="CLU_152970_0_0_1"/>
<organism evidence="2">
    <name type="scientific">Oryza nivara</name>
    <name type="common">Indian wild rice</name>
    <name type="synonym">Oryza sativa f. spontanea</name>
    <dbReference type="NCBI Taxonomy" id="4536"/>
    <lineage>
        <taxon>Eukaryota</taxon>
        <taxon>Viridiplantae</taxon>
        <taxon>Streptophyta</taxon>
        <taxon>Embryophyta</taxon>
        <taxon>Tracheophyta</taxon>
        <taxon>Spermatophyta</taxon>
        <taxon>Magnoliopsida</taxon>
        <taxon>Liliopsida</taxon>
        <taxon>Poales</taxon>
        <taxon>Poaceae</taxon>
        <taxon>BOP clade</taxon>
        <taxon>Oryzoideae</taxon>
        <taxon>Oryzeae</taxon>
        <taxon>Oryzinae</taxon>
        <taxon>Oryza</taxon>
    </lineage>
</organism>
<dbReference type="EnsemblPlants" id="ONIVA01G31220.1">
    <property type="protein sequence ID" value="ONIVA01G31220.1"/>
    <property type="gene ID" value="ONIVA01G31220"/>
</dbReference>
<dbReference type="OMA" id="XLLHELG"/>
<proteinExistence type="predicted"/>